<feature type="domain" description="AB hydrolase-1" evidence="1">
    <location>
        <begin position="6"/>
        <end position="218"/>
    </location>
</feature>
<evidence type="ECO:0000313" key="2">
    <source>
        <dbReference type="EMBL" id="TJZ57259.1"/>
    </source>
</evidence>
<sequence>MTVADVVLVHGLWSDGSSWSEVIPFLHDAGHRVVAVQLPLTSLEDDVVATRRVLERMSGPVVLAGWSYGGTVITNAAVAASNVSALVYVAAFAPDKGESSFQILQNFGATVGEAVQPYEDGLCGLDPDRYREVWAADLPAVRAEVLAAVQKPSALTCLETSSGEPAWRSIRSWYQVAEQDRALPPVAQRFMAERMGAVTTSVPASHSAPHSRAREVADLITRAAVSTA</sequence>
<dbReference type="Gene3D" id="3.40.50.1820">
    <property type="entry name" value="alpha/beta hydrolase"/>
    <property type="match status" value="1"/>
</dbReference>
<dbReference type="InterPro" id="IPR052897">
    <property type="entry name" value="Sec-Metab_Biosynth_Hydrolase"/>
</dbReference>
<comment type="caution">
    <text evidence="2">The sequence shown here is derived from an EMBL/GenBank/DDBJ whole genome shotgun (WGS) entry which is preliminary data.</text>
</comment>
<dbReference type="Pfam" id="PF12697">
    <property type="entry name" value="Abhydrolase_6"/>
    <property type="match status" value="1"/>
</dbReference>
<keyword evidence="2" id="KW-0378">Hydrolase</keyword>
<protein>
    <submittedName>
        <fullName evidence="2">Alpha/beta hydrolase</fullName>
    </submittedName>
</protein>
<dbReference type="SUPFAM" id="SSF53474">
    <property type="entry name" value="alpha/beta-Hydrolases"/>
    <property type="match status" value="1"/>
</dbReference>
<proteinExistence type="predicted"/>
<dbReference type="PANTHER" id="PTHR37017:SF11">
    <property type="entry name" value="ESTERASE_LIPASE_THIOESTERASE DOMAIN-CONTAINING PROTEIN"/>
    <property type="match status" value="1"/>
</dbReference>
<evidence type="ECO:0000259" key="1">
    <source>
        <dbReference type="Pfam" id="PF12697"/>
    </source>
</evidence>
<reference evidence="2 3" key="1">
    <citation type="submission" date="2019-04" db="EMBL/GenBank/DDBJ databases">
        <title>Streptomyces piniterrae sp. nov., a heliquinomycin-producing actinomycete isolated from rhizosphere soil of Pinus yunnanensis.</title>
        <authorList>
            <person name="Zhuang X."/>
            <person name="Zhao J."/>
        </authorList>
    </citation>
    <scope>NUCLEOTIDE SEQUENCE [LARGE SCALE GENOMIC DNA]</scope>
    <source>
        <strain evidence="3">jys28</strain>
    </source>
</reference>
<dbReference type="InterPro" id="IPR000073">
    <property type="entry name" value="AB_hydrolase_1"/>
</dbReference>
<accession>A0A4U0NRP3</accession>
<gene>
    <name evidence="2" type="ORF">FCH28_07430</name>
</gene>
<dbReference type="RefSeq" id="WP_136738877.1">
    <property type="nucleotide sequence ID" value="NZ_SUMB01000002.1"/>
</dbReference>
<dbReference type="AlphaFoldDB" id="A0A4U0NRP3"/>
<name>A0A4U0NRP3_9ACTN</name>
<keyword evidence="3" id="KW-1185">Reference proteome</keyword>
<dbReference type="GO" id="GO:0016787">
    <property type="term" value="F:hydrolase activity"/>
    <property type="evidence" value="ECO:0007669"/>
    <property type="project" value="UniProtKB-KW"/>
</dbReference>
<dbReference type="EMBL" id="SUMB01000002">
    <property type="protein sequence ID" value="TJZ57259.1"/>
    <property type="molecule type" value="Genomic_DNA"/>
</dbReference>
<evidence type="ECO:0000313" key="3">
    <source>
        <dbReference type="Proteomes" id="UP000308697"/>
    </source>
</evidence>
<organism evidence="2 3">
    <name type="scientific">Streptomyces piniterrae</name>
    <dbReference type="NCBI Taxonomy" id="2571125"/>
    <lineage>
        <taxon>Bacteria</taxon>
        <taxon>Bacillati</taxon>
        <taxon>Actinomycetota</taxon>
        <taxon>Actinomycetes</taxon>
        <taxon>Kitasatosporales</taxon>
        <taxon>Streptomycetaceae</taxon>
        <taxon>Streptomyces</taxon>
    </lineage>
</organism>
<dbReference type="OrthoDB" id="9814966at2"/>
<dbReference type="Proteomes" id="UP000308697">
    <property type="component" value="Unassembled WGS sequence"/>
</dbReference>
<dbReference type="PANTHER" id="PTHR37017">
    <property type="entry name" value="AB HYDROLASE-1 DOMAIN-CONTAINING PROTEIN-RELATED"/>
    <property type="match status" value="1"/>
</dbReference>
<dbReference type="InterPro" id="IPR029058">
    <property type="entry name" value="AB_hydrolase_fold"/>
</dbReference>